<evidence type="ECO:0000259" key="4">
    <source>
        <dbReference type="Pfam" id="PF17954"/>
    </source>
</evidence>
<dbReference type="InterPro" id="IPR011051">
    <property type="entry name" value="RmlC_Cupin_sf"/>
</dbReference>
<keyword evidence="6" id="KW-1185">Reference proteome</keyword>
<evidence type="ECO:0000256" key="1">
    <source>
        <dbReference type="ARBA" id="ARBA00008416"/>
    </source>
</evidence>
<gene>
    <name evidence="5" type="ORF">GCM10010260_06650</name>
</gene>
<comment type="caution">
    <text evidence="5">The sequence shown here is derived from an EMBL/GenBank/DDBJ whole genome shotgun (WGS) entry which is preliminary data.</text>
</comment>
<evidence type="ECO:0008006" key="7">
    <source>
        <dbReference type="Google" id="ProtNLM"/>
    </source>
</evidence>
<feature type="domain" description="Quercetin 2,3-dioxygenase C-terminal cupin" evidence="4">
    <location>
        <begin position="213"/>
        <end position="264"/>
    </location>
</feature>
<dbReference type="InterPro" id="IPR012093">
    <property type="entry name" value="Pirin"/>
</dbReference>
<dbReference type="EMBL" id="BMTD01000001">
    <property type="protein sequence ID" value="GGU76968.1"/>
    <property type="molecule type" value="Genomic_DNA"/>
</dbReference>
<dbReference type="Proteomes" id="UP000618795">
    <property type="component" value="Unassembled WGS sequence"/>
</dbReference>
<dbReference type="SUPFAM" id="SSF51182">
    <property type="entry name" value="RmlC-like cupins"/>
    <property type="match status" value="1"/>
</dbReference>
<dbReference type="PANTHER" id="PTHR43212:SF3">
    <property type="entry name" value="QUERCETIN 2,3-DIOXYGENASE"/>
    <property type="match status" value="1"/>
</dbReference>
<dbReference type="Pfam" id="PF02678">
    <property type="entry name" value="Pirin"/>
    <property type="match status" value="1"/>
</dbReference>
<dbReference type="Pfam" id="PF17954">
    <property type="entry name" value="Pirin_C_2"/>
    <property type="match status" value="1"/>
</dbReference>
<evidence type="ECO:0000256" key="2">
    <source>
        <dbReference type="RuleBase" id="RU003457"/>
    </source>
</evidence>
<feature type="domain" description="Pirin N-terminal" evidence="3">
    <location>
        <begin position="65"/>
        <end position="168"/>
    </location>
</feature>
<dbReference type="InterPro" id="IPR041602">
    <property type="entry name" value="Quercetinase_C"/>
</dbReference>
<dbReference type="InterPro" id="IPR014710">
    <property type="entry name" value="RmlC-like_jellyroll"/>
</dbReference>
<evidence type="ECO:0000259" key="3">
    <source>
        <dbReference type="Pfam" id="PF02678"/>
    </source>
</evidence>
<reference evidence="5" key="2">
    <citation type="submission" date="2020-09" db="EMBL/GenBank/DDBJ databases">
        <authorList>
            <person name="Sun Q."/>
            <person name="Ohkuma M."/>
        </authorList>
    </citation>
    <scope>NUCLEOTIDE SEQUENCE</scope>
    <source>
        <strain evidence="5">JCM 4369</strain>
    </source>
</reference>
<accession>A0A918I791</accession>
<comment type="similarity">
    <text evidence="1 2">Belongs to the pirin family.</text>
</comment>
<organism evidence="5 6">
    <name type="scientific">Streptomyces filipinensis</name>
    <dbReference type="NCBI Taxonomy" id="66887"/>
    <lineage>
        <taxon>Bacteria</taxon>
        <taxon>Bacillati</taxon>
        <taxon>Actinomycetota</taxon>
        <taxon>Actinomycetes</taxon>
        <taxon>Kitasatosporales</taxon>
        <taxon>Streptomycetaceae</taxon>
        <taxon>Streptomyces</taxon>
    </lineage>
</organism>
<evidence type="ECO:0000313" key="5">
    <source>
        <dbReference type="EMBL" id="GGU76968.1"/>
    </source>
</evidence>
<dbReference type="PANTHER" id="PTHR43212">
    <property type="entry name" value="QUERCETIN 2,3-DIOXYGENASE"/>
    <property type="match status" value="1"/>
</dbReference>
<dbReference type="Gene3D" id="2.60.120.10">
    <property type="entry name" value="Jelly Rolls"/>
    <property type="match status" value="2"/>
</dbReference>
<reference evidence="5" key="1">
    <citation type="journal article" date="2014" name="Int. J. Syst. Evol. Microbiol.">
        <title>Complete genome sequence of Corynebacterium casei LMG S-19264T (=DSM 44701T), isolated from a smear-ripened cheese.</title>
        <authorList>
            <consortium name="US DOE Joint Genome Institute (JGI-PGF)"/>
            <person name="Walter F."/>
            <person name="Albersmeier A."/>
            <person name="Kalinowski J."/>
            <person name="Ruckert C."/>
        </authorList>
    </citation>
    <scope>NUCLEOTIDE SEQUENCE</scope>
    <source>
        <strain evidence="5">JCM 4369</strain>
    </source>
</reference>
<sequence length="266" mass="28123">MDVVCVGIAAVGFGFGHGDKTALSGRGGAPPGPGYGRGERPAEVYGGPVMDVHRAGARYRGGEAAAGIESWHAFSFGPHYDPGNLRFGALIACNEERLAPGAGFDEHPHSHTEIVTWVVEGELTHRDSTGHETRVRPGDVQRLSSAAGVRHVERNDGTAPLTFVQMWLAPLEPGGQPSYEIVPGIADSTPYAVPEAGAMLHVRRLSVRERTAVPDGAWVYVHVVRGTVRLGEEELGAGDSARITGARALEAVAVTPAEVLLWEMSA</sequence>
<protein>
    <recommendedName>
        <fullName evidence="7">Pirin</fullName>
    </recommendedName>
</protein>
<dbReference type="InterPro" id="IPR003829">
    <property type="entry name" value="Pirin_N_dom"/>
</dbReference>
<evidence type="ECO:0000313" key="6">
    <source>
        <dbReference type="Proteomes" id="UP000618795"/>
    </source>
</evidence>
<proteinExistence type="inferred from homology"/>
<dbReference type="AlphaFoldDB" id="A0A918I791"/>
<name>A0A918I791_9ACTN</name>